<feature type="region of interest" description="Disordered" evidence="1">
    <location>
        <begin position="53"/>
        <end position="90"/>
    </location>
</feature>
<accession>A0A6J8EG75</accession>
<organism evidence="2 3">
    <name type="scientific">Mytilus coruscus</name>
    <name type="common">Sea mussel</name>
    <dbReference type="NCBI Taxonomy" id="42192"/>
    <lineage>
        <taxon>Eukaryota</taxon>
        <taxon>Metazoa</taxon>
        <taxon>Spiralia</taxon>
        <taxon>Lophotrochozoa</taxon>
        <taxon>Mollusca</taxon>
        <taxon>Bivalvia</taxon>
        <taxon>Autobranchia</taxon>
        <taxon>Pteriomorphia</taxon>
        <taxon>Mytilida</taxon>
        <taxon>Mytiloidea</taxon>
        <taxon>Mytilidae</taxon>
        <taxon>Mytilinae</taxon>
        <taxon>Mytilus</taxon>
    </lineage>
</organism>
<reference evidence="2 3" key="1">
    <citation type="submission" date="2020-06" db="EMBL/GenBank/DDBJ databases">
        <authorList>
            <person name="Li R."/>
            <person name="Bekaert M."/>
        </authorList>
    </citation>
    <scope>NUCLEOTIDE SEQUENCE [LARGE SCALE GENOMIC DNA]</scope>
    <source>
        <strain evidence="3">wild</strain>
    </source>
</reference>
<sequence>MGGKLSCLNCIRKQKNRSTLRNNNHDESAADILLDLQNVGIITNRGGGIKFNITNDKPSERMKDRRPRRLPAISRPPTNKSDKTDPYDNEEKDLMVEIRRIGALAEKGFMAKRSEERRQKVLARRDSILKNKIKKTEEKIKRNNGIAEKKLKNKEKKQKLLEKRKEMDAKKTPIIIKKETKTTGLPEVSV</sequence>
<protein>
    <submittedName>
        <fullName evidence="2">Uncharacterized protein</fullName>
    </submittedName>
</protein>
<feature type="region of interest" description="Disordered" evidence="1">
    <location>
        <begin position="144"/>
        <end position="166"/>
    </location>
</feature>
<dbReference type="AlphaFoldDB" id="A0A6J8EG75"/>
<dbReference type="EMBL" id="CACVKT020009047">
    <property type="protein sequence ID" value="CAC5419634.1"/>
    <property type="molecule type" value="Genomic_DNA"/>
</dbReference>
<dbReference type="Proteomes" id="UP000507470">
    <property type="component" value="Unassembled WGS sequence"/>
</dbReference>
<evidence type="ECO:0000313" key="3">
    <source>
        <dbReference type="Proteomes" id="UP000507470"/>
    </source>
</evidence>
<gene>
    <name evidence="2" type="ORF">MCOR_51949</name>
</gene>
<proteinExistence type="predicted"/>
<evidence type="ECO:0000313" key="2">
    <source>
        <dbReference type="EMBL" id="CAC5419634.1"/>
    </source>
</evidence>
<keyword evidence="3" id="KW-1185">Reference proteome</keyword>
<name>A0A6J8EG75_MYTCO</name>
<evidence type="ECO:0000256" key="1">
    <source>
        <dbReference type="SAM" id="MobiDB-lite"/>
    </source>
</evidence>